<dbReference type="InterPro" id="IPR011059">
    <property type="entry name" value="Metal-dep_hydrolase_composite"/>
</dbReference>
<dbReference type="InterPro" id="IPR006680">
    <property type="entry name" value="Amidohydro-rel"/>
</dbReference>
<proteinExistence type="predicted"/>
<dbReference type="Gene3D" id="3.20.20.140">
    <property type="entry name" value="Metal-dependent hydrolases"/>
    <property type="match status" value="1"/>
</dbReference>
<accession>A0A316V1I0</accession>
<gene>
    <name evidence="2" type="ORF">FA14DRAFT_186374</name>
</gene>
<dbReference type="EMBL" id="KZ819609">
    <property type="protein sequence ID" value="PWN31410.1"/>
    <property type="molecule type" value="Genomic_DNA"/>
</dbReference>
<dbReference type="RefSeq" id="XP_025351712.1">
    <property type="nucleotide sequence ID" value="XM_025501518.1"/>
</dbReference>
<dbReference type="AlphaFoldDB" id="A0A316V1I0"/>
<dbReference type="GeneID" id="37023299"/>
<dbReference type="PANTHER" id="PTHR43135:SF3">
    <property type="entry name" value="ALPHA-D-RIBOSE 1-METHYLPHOSPHONATE 5-TRIPHOSPHATE DIPHOSPHATASE"/>
    <property type="match status" value="1"/>
</dbReference>
<dbReference type="Pfam" id="PF01979">
    <property type="entry name" value="Amidohydro_1"/>
    <property type="match status" value="1"/>
</dbReference>
<dbReference type="GO" id="GO:0016810">
    <property type="term" value="F:hydrolase activity, acting on carbon-nitrogen (but not peptide) bonds"/>
    <property type="evidence" value="ECO:0007669"/>
    <property type="project" value="InterPro"/>
</dbReference>
<dbReference type="SUPFAM" id="SSF51556">
    <property type="entry name" value="Metallo-dependent hydrolases"/>
    <property type="match status" value="1"/>
</dbReference>
<protein>
    <recommendedName>
        <fullName evidence="1">Amidohydrolase-related domain-containing protein</fullName>
    </recommendedName>
</protein>
<dbReference type="PANTHER" id="PTHR43135">
    <property type="entry name" value="ALPHA-D-RIBOSE 1-METHYLPHOSPHONATE 5-TRIPHOSPHATE DIPHOSPHATASE"/>
    <property type="match status" value="1"/>
</dbReference>
<evidence type="ECO:0000313" key="2">
    <source>
        <dbReference type="EMBL" id="PWN31410.1"/>
    </source>
</evidence>
<dbReference type="STRING" id="1280837.A0A316V1I0"/>
<dbReference type="OrthoDB" id="194468at2759"/>
<organism evidence="2 3">
    <name type="scientific">Meira miltonrushii</name>
    <dbReference type="NCBI Taxonomy" id="1280837"/>
    <lineage>
        <taxon>Eukaryota</taxon>
        <taxon>Fungi</taxon>
        <taxon>Dikarya</taxon>
        <taxon>Basidiomycota</taxon>
        <taxon>Ustilaginomycotina</taxon>
        <taxon>Exobasidiomycetes</taxon>
        <taxon>Exobasidiales</taxon>
        <taxon>Brachybasidiaceae</taxon>
        <taxon>Meira</taxon>
    </lineage>
</organism>
<dbReference type="CDD" id="cd01299">
    <property type="entry name" value="Met_dep_hydrolase_A"/>
    <property type="match status" value="1"/>
</dbReference>
<dbReference type="Proteomes" id="UP000245771">
    <property type="component" value="Unassembled WGS sequence"/>
</dbReference>
<dbReference type="Gene3D" id="2.30.40.10">
    <property type="entry name" value="Urease, subunit C, domain 1"/>
    <property type="match status" value="1"/>
</dbReference>
<dbReference type="InterPro" id="IPR051781">
    <property type="entry name" value="Metallo-dep_Hydrolase"/>
</dbReference>
<name>A0A316V1I0_9BASI</name>
<keyword evidence="3" id="KW-1185">Reference proteome</keyword>
<evidence type="ECO:0000313" key="3">
    <source>
        <dbReference type="Proteomes" id="UP000245771"/>
    </source>
</evidence>
<dbReference type="SUPFAM" id="SSF51338">
    <property type="entry name" value="Composite domain of metallo-dependent hydrolases"/>
    <property type="match status" value="1"/>
</dbReference>
<sequence length="501" mass="55159">MPSVLTDPNKTRSGLPHPGFYSFDVTEYAPKNSTWKVPSWARQDGKKSYGKEDIKTVNGLGDKWDMFHPTIKEIDLTKPDPRIKIPVREMAGTEKDSLILFKDVNIIDSTGREPYLSSVLVHGERIAEIGQVNESLYEGVKVIEGKGRFLMSGLVDAHTHFTWTNAGNLDALATMGVEEHALFSARSARTFLDCGYTMCFGAASAKQRIETVLRNAIYENEIPGPRILANGMEMAPREGALIAGITAFADTDEEILQQIKMHVDTGVDNIKLSMSGEEITETLRAEDTVFPDKHVHVAVEAAHAAGKRVCGHARSDESILQCLQYGVDVIYHASFISDQTMDALEAQKDRVFVAPAINWIVATLNDAVAFGYTPSKAESVGYKRELEVALSGLREMRKRGIKVLPGGDYGFAWCPHGTQRDLEHFVNLMGYSNMEAIIAATAWGGELMGQPNELGKVLPGYYADLLLVNGNPLQDISLLSKQGKHLDVILINGRVHKLLSD</sequence>
<dbReference type="InterPro" id="IPR032466">
    <property type="entry name" value="Metal_Hydrolase"/>
</dbReference>
<feature type="domain" description="Amidohydrolase-related" evidence="1">
    <location>
        <begin position="149"/>
        <end position="490"/>
    </location>
</feature>
<dbReference type="InterPro" id="IPR057744">
    <property type="entry name" value="OTAase-like"/>
</dbReference>
<evidence type="ECO:0000259" key="1">
    <source>
        <dbReference type="Pfam" id="PF01979"/>
    </source>
</evidence>
<dbReference type="InParanoid" id="A0A316V1I0"/>
<reference evidence="2 3" key="1">
    <citation type="journal article" date="2018" name="Mol. Biol. Evol.">
        <title>Broad Genomic Sampling Reveals a Smut Pathogenic Ancestry of the Fungal Clade Ustilaginomycotina.</title>
        <authorList>
            <person name="Kijpornyongpan T."/>
            <person name="Mondo S.J."/>
            <person name="Barry K."/>
            <person name="Sandor L."/>
            <person name="Lee J."/>
            <person name="Lipzen A."/>
            <person name="Pangilinan J."/>
            <person name="LaButti K."/>
            <person name="Hainaut M."/>
            <person name="Henrissat B."/>
            <person name="Grigoriev I.V."/>
            <person name="Spatafora J.W."/>
            <person name="Aime M.C."/>
        </authorList>
    </citation>
    <scope>NUCLEOTIDE SEQUENCE [LARGE SCALE GENOMIC DNA]</scope>
    <source>
        <strain evidence="2 3">MCA 3882</strain>
    </source>
</reference>